<dbReference type="Pfam" id="PF19953">
    <property type="entry name" value="EACC1"/>
    <property type="match status" value="1"/>
</dbReference>
<sequence>MRAHVRVEGGLNQQVEFQSLHEWLRREDELRGLVSVDRPPIRSGEMGALSDTLVVSVSSAGAITVLARSLSVWLRQRRSDVKITVDADGSVTVDAKRAPDAEALVRKVLEHRDGGPSDGG</sequence>
<comment type="caution">
    <text evidence="1">The sequence shown here is derived from an EMBL/GenBank/DDBJ whole genome shotgun (WGS) entry which is preliminary data.</text>
</comment>
<evidence type="ECO:0000313" key="1">
    <source>
        <dbReference type="EMBL" id="GAA2781767.1"/>
    </source>
</evidence>
<gene>
    <name evidence="1" type="ORF">GCM10010470_14630</name>
</gene>
<dbReference type="InterPro" id="IPR045428">
    <property type="entry name" value="EACC1"/>
</dbReference>
<organism evidence="1 2">
    <name type="scientific">Saccharopolyspora taberi</name>
    <dbReference type="NCBI Taxonomy" id="60895"/>
    <lineage>
        <taxon>Bacteria</taxon>
        <taxon>Bacillati</taxon>
        <taxon>Actinomycetota</taxon>
        <taxon>Actinomycetes</taxon>
        <taxon>Pseudonocardiales</taxon>
        <taxon>Pseudonocardiaceae</taxon>
        <taxon>Saccharopolyspora</taxon>
    </lineage>
</organism>
<dbReference type="Proteomes" id="UP001500979">
    <property type="component" value="Unassembled WGS sequence"/>
</dbReference>
<dbReference type="EMBL" id="BAAAUX010000007">
    <property type="protein sequence ID" value="GAA2781767.1"/>
    <property type="molecule type" value="Genomic_DNA"/>
</dbReference>
<accession>A0ABN3V9K4</accession>
<proteinExistence type="predicted"/>
<name>A0ABN3V9K4_9PSEU</name>
<evidence type="ECO:0000313" key="2">
    <source>
        <dbReference type="Proteomes" id="UP001500979"/>
    </source>
</evidence>
<reference evidence="1 2" key="1">
    <citation type="journal article" date="2019" name="Int. J. Syst. Evol. Microbiol.">
        <title>The Global Catalogue of Microorganisms (GCM) 10K type strain sequencing project: providing services to taxonomists for standard genome sequencing and annotation.</title>
        <authorList>
            <consortium name="The Broad Institute Genomics Platform"/>
            <consortium name="The Broad Institute Genome Sequencing Center for Infectious Disease"/>
            <person name="Wu L."/>
            <person name="Ma J."/>
        </authorList>
    </citation>
    <scope>NUCLEOTIDE SEQUENCE [LARGE SCALE GENOMIC DNA]</scope>
    <source>
        <strain evidence="1 2">JCM 9383</strain>
    </source>
</reference>
<keyword evidence="2" id="KW-1185">Reference proteome</keyword>
<protein>
    <submittedName>
        <fullName evidence="1">Uncharacterized protein</fullName>
    </submittedName>
</protein>